<feature type="region of interest" description="Disordered" evidence="1">
    <location>
        <begin position="29"/>
        <end position="70"/>
    </location>
</feature>
<feature type="signal peptide" evidence="2">
    <location>
        <begin position="1"/>
        <end position="22"/>
    </location>
</feature>
<evidence type="ECO:0000313" key="3">
    <source>
        <dbReference type="EMBL" id="KAJ3834680.1"/>
    </source>
</evidence>
<dbReference type="AlphaFoldDB" id="A0AA38P1R3"/>
<name>A0AA38P1R3_9AGAR</name>
<protein>
    <submittedName>
        <fullName evidence="3">Uncharacterized protein</fullName>
    </submittedName>
</protein>
<feature type="chain" id="PRO_5041352423" evidence="2">
    <location>
        <begin position="23"/>
        <end position="266"/>
    </location>
</feature>
<keyword evidence="4" id="KW-1185">Reference proteome</keyword>
<proteinExistence type="predicted"/>
<keyword evidence="2" id="KW-0732">Signal</keyword>
<accession>A0AA38P1R3</accession>
<evidence type="ECO:0000256" key="2">
    <source>
        <dbReference type="SAM" id="SignalP"/>
    </source>
</evidence>
<comment type="caution">
    <text evidence="3">The sequence shown here is derived from an EMBL/GenBank/DDBJ whole genome shotgun (WGS) entry which is preliminary data.</text>
</comment>
<dbReference type="EMBL" id="MU806498">
    <property type="protein sequence ID" value="KAJ3834680.1"/>
    <property type="molecule type" value="Genomic_DNA"/>
</dbReference>
<evidence type="ECO:0000313" key="4">
    <source>
        <dbReference type="Proteomes" id="UP001163846"/>
    </source>
</evidence>
<reference evidence="3" key="1">
    <citation type="submission" date="2022-08" db="EMBL/GenBank/DDBJ databases">
        <authorList>
            <consortium name="DOE Joint Genome Institute"/>
            <person name="Min B."/>
            <person name="Riley R."/>
            <person name="Sierra-Patev S."/>
            <person name="Naranjo-Ortiz M."/>
            <person name="Looney B."/>
            <person name="Konkel Z."/>
            <person name="Slot J.C."/>
            <person name="Sakamoto Y."/>
            <person name="Steenwyk J.L."/>
            <person name="Rokas A."/>
            <person name="Carro J."/>
            <person name="Camarero S."/>
            <person name="Ferreira P."/>
            <person name="Molpeceres G."/>
            <person name="Ruiz-Duenas F.J."/>
            <person name="Serrano A."/>
            <person name="Henrissat B."/>
            <person name="Drula E."/>
            <person name="Hughes K.W."/>
            <person name="Mata J.L."/>
            <person name="Ishikawa N.K."/>
            <person name="Vargas-Isla R."/>
            <person name="Ushijima S."/>
            <person name="Smith C.A."/>
            <person name="Ahrendt S."/>
            <person name="Andreopoulos W."/>
            <person name="He G."/>
            <person name="Labutti K."/>
            <person name="Lipzen A."/>
            <person name="Ng V."/>
            <person name="Sandor L."/>
            <person name="Barry K."/>
            <person name="Martinez A.T."/>
            <person name="Xiao Y."/>
            <person name="Gibbons J.G."/>
            <person name="Terashima K."/>
            <person name="Hibbett D.S."/>
            <person name="Grigoriev I.V."/>
        </authorList>
    </citation>
    <scope>NUCLEOTIDE SEQUENCE</scope>
    <source>
        <strain evidence="3">TFB9207</strain>
    </source>
</reference>
<organism evidence="3 4">
    <name type="scientific">Lentinula raphanica</name>
    <dbReference type="NCBI Taxonomy" id="153919"/>
    <lineage>
        <taxon>Eukaryota</taxon>
        <taxon>Fungi</taxon>
        <taxon>Dikarya</taxon>
        <taxon>Basidiomycota</taxon>
        <taxon>Agaricomycotina</taxon>
        <taxon>Agaricomycetes</taxon>
        <taxon>Agaricomycetidae</taxon>
        <taxon>Agaricales</taxon>
        <taxon>Marasmiineae</taxon>
        <taxon>Omphalotaceae</taxon>
        <taxon>Lentinula</taxon>
    </lineage>
</organism>
<evidence type="ECO:0000256" key="1">
    <source>
        <dbReference type="SAM" id="MobiDB-lite"/>
    </source>
</evidence>
<sequence length="266" mass="29896">MRSSVINLAFFFGLSMFVVSTCRPMPGGDVSKQAAVPPESDASMLVNSKGVQESTGRSSSMNGGGSSKPVIPAFNWEKSDSVTKSTTTRSSLAPITPLYQEHLPIFYVSSRWSPEARAYYDVAMEWIQRKNKLKFAFKLELSEHIAMETERVQPGEEFSLISSTNQHPTDKKNRLGWIVIRKSDTPGRTFFWIYLRPAETPKSEGMVFIGDKYGTVVFGEQGTKMAVVKKPAFVGYDSTSLMSQWEEDMKEIYEREGWGDFKESSD</sequence>
<dbReference type="Proteomes" id="UP001163846">
    <property type="component" value="Unassembled WGS sequence"/>
</dbReference>
<gene>
    <name evidence="3" type="ORF">F5878DRAFT_346504</name>
</gene>